<name>A0A0G4EZT1_9ALVE</name>
<protein>
    <recommendedName>
        <fullName evidence="3">Claudin</fullName>
    </recommendedName>
</protein>
<feature type="transmembrane region" description="Helical" evidence="1">
    <location>
        <begin position="162"/>
        <end position="185"/>
    </location>
</feature>
<keyword evidence="1" id="KW-1133">Transmembrane helix</keyword>
<feature type="transmembrane region" description="Helical" evidence="1">
    <location>
        <begin position="122"/>
        <end position="142"/>
    </location>
</feature>
<dbReference type="AlphaFoldDB" id="A0A0G4EZT1"/>
<keyword evidence="1" id="KW-0472">Membrane</keyword>
<proteinExistence type="predicted"/>
<keyword evidence="1" id="KW-0812">Transmembrane</keyword>
<feature type="transmembrane region" description="Helical" evidence="1">
    <location>
        <begin position="93"/>
        <end position="115"/>
    </location>
</feature>
<accession>A0A0G4EZT1</accession>
<dbReference type="Gene3D" id="1.20.140.150">
    <property type="match status" value="1"/>
</dbReference>
<evidence type="ECO:0000256" key="1">
    <source>
        <dbReference type="SAM" id="Phobius"/>
    </source>
</evidence>
<dbReference type="VEuPathDB" id="CryptoDB:Cvel_14271"/>
<evidence type="ECO:0000313" key="2">
    <source>
        <dbReference type="EMBL" id="CEM04338.1"/>
    </source>
</evidence>
<organism evidence="2">
    <name type="scientific">Chromera velia CCMP2878</name>
    <dbReference type="NCBI Taxonomy" id="1169474"/>
    <lineage>
        <taxon>Eukaryota</taxon>
        <taxon>Sar</taxon>
        <taxon>Alveolata</taxon>
        <taxon>Colpodellida</taxon>
        <taxon>Chromeraceae</taxon>
        <taxon>Chromera</taxon>
    </lineage>
</organism>
<dbReference type="EMBL" id="CDMZ01000008">
    <property type="protein sequence ID" value="CEM04338.1"/>
    <property type="molecule type" value="Genomic_DNA"/>
</dbReference>
<reference evidence="2" key="1">
    <citation type="submission" date="2014-11" db="EMBL/GenBank/DDBJ databases">
        <authorList>
            <person name="Otto D Thomas"/>
            <person name="Naeem Raeece"/>
        </authorList>
    </citation>
    <scope>NUCLEOTIDE SEQUENCE</scope>
</reference>
<sequence>MALPKILKGTAALLGLVAVVLLATGLGLDSWRTFSTEIASVKSTYDIGLLYTKWTVEAGGVTREERNEINCDNLVGDTEERCNRTKTGGLSMIIIGGFAALLLVIGVGLAVFGIASQSSFDLAGVGVMILGAILCVVGLGVWGGLTHENYISSTIEYELGTAAALAITACVLSFLAAVAYAIAYAKRDG</sequence>
<gene>
    <name evidence="2" type="ORF">Cvel_14271</name>
</gene>
<evidence type="ECO:0008006" key="3">
    <source>
        <dbReference type="Google" id="ProtNLM"/>
    </source>
</evidence>